<dbReference type="AlphaFoldDB" id="A0AA43S694"/>
<dbReference type="GO" id="GO:0016799">
    <property type="term" value="F:hydrolase activity, hydrolyzing N-glycosyl compounds"/>
    <property type="evidence" value="ECO:0007669"/>
    <property type="project" value="InterPro"/>
</dbReference>
<comment type="caution">
    <text evidence="3">The sequence shown here is derived from an EMBL/GenBank/DDBJ whole genome shotgun (WGS) entry which is preliminary data.</text>
</comment>
<feature type="chain" id="PRO_5041357296" evidence="1">
    <location>
        <begin position="30"/>
        <end position="398"/>
    </location>
</feature>
<feature type="signal peptide" evidence="1">
    <location>
        <begin position="1"/>
        <end position="29"/>
    </location>
</feature>
<dbReference type="Pfam" id="PF01156">
    <property type="entry name" value="IU_nuc_hydro"/>
    <property type="match status" value="1"/>
</dbReference>
<evidence type="ECO:0000313" key="4">
    <source>
        <dbReference type="Proteomes" id="UP001161160"/>
    </source>
</evidence>
<feature type="domain" description="Inosine/uridine-preferring nucleoside hydrolase" evidence="2">
    <location>
        <begin position="43"/>
        <end position="219"/>
    </location>
</feature>
<evidence type="ECO:0000313" key="3">
    <source>
        <dbReference type="EMBL" id="MDH6503606.1"/>
    </source>
</evidence>
<name>A0AA43S694_9BURK</name>
<organism evidence="3 4">
    <name type="scientific">Polynucleobacter sphagniphilus</name>
    <dbReference type="NCBI Taxonomy" id="1743169"/>
    <lineage>
        <taxon>Bacteria</taxon>
        <taxon>Pseudomonadati</taxon>
        <taxon>Pseudomonadota</taxon>
        <taxon>Betaproteobacteria</taxon>
        <taxon>Burkholderiales</taxon>
        <taxon>Burkholderiaceae</taxon>
        <taxon>Polynucleobacter</taxon>
    </lineage>
</organism>
<keyword evidence="4" id="KW-1185">Reference proteome</keyword>
<sequence>MLLENLSKKWVLPILLSIATLSLSCSVYAADKRPAGVMRDSCVLIDNDFDIDDMMAIPLVIGNKHVAAIIQSEGYTLPEQGAAAINQLVNNIPDQPNQRKIPIIVGGKQAQSPDLSKWFWIEYFRAMMNQANALLPTPPKPFPTDSEYVKKVSQSVANCQKVSVLIIGTYTSFINYAPTIKSKIDRVVIMGQPIGDNSRTQGRESFNCNYDLTACKTAMGILKDMNVYFVDIPRDEDVGGICADTLTPSPNCYNPSHEMVVGGKGSPGLLDTGLPGRLKQALTNKIDCNDKFTKNSDPKKTMPKPAFLGSGLSNCTALSIWVPANVSAGPGGEMLFWDQTAALFLLHPEYFSKYYPPKDPSQGGKHYEANLVNGSYAETAEFLRQLWTKDTNKAINRQ</sequence>
<dbReference type="InterPro" id="IPR001910">
    <property type="entry name" value="Inosine/uridine_hydrolase_dom"/>
</dbReference>
<protein>
    <submittedName>
        <fullName evidence="3">Inosine-uridine nucleoside N-ribohydrolase</fullName>
    </submittedName>
</protein>
<evidence type="ECO:0000256" key="1">
    <source>
        <dbReference type="SAM" id="SignalP"/>
    </source>
</evidence>
<dbReference type="EMBL" id="JARXYA010000004">
    <property type="protein sequence ID" value="MDH6503606.1"/>
    <property type="molecule type" value="Genomic_DNA"/>
</dbReference>
<gene>
    <name evidence="3" type="ORF">M2127_000899</name>
</gene>
<dbReference type="SUPFAM" id="SSF53590">
    <property type="entry name" value="Nucleoside hydrolase"/>
    <property type="match status" value="1"/>
</dbReference>
<reference evidence="3" key="1">
    <citation type="submission" date="2023-04" db="EMBL/GenBank/DDBJ databases">
        <title>Genome Encyclopedia of Bacteria and Archaea VI: Functional Genomics of Type Strains.</title>
        <authorList>
            <person name="Whitman W."/>
        </authorList>
    </citation>
    <scope>NUCLEOTIDE SEQUENCE</scope>
    <source>
        <strain evidence="3">Enz.4-51</strain>
    </source>
</reference>
<evidence type="ECO:0000259" key="2">
    <source>
        <dbReference type="Pfam" id="PF01156"/>
    </source>
</evidence>
<keyword evidence="1" id="KW-0732">Signal</keyword>
<accession>A0AA43S694</accession>
<dbReference type="InterPro" id="IPR036452">
    <property type="entry name" value="Ribo_hydro-like"/>
</dbReference>
<dbReference type="Gene3D" id="3.90.245.10">
    <property type="entry name" value="Ribonucleoside hydrolase-like"/>
    <property type="match status" value="1"/>
</dbReference>
<dbReference type="RefSeq" id="WP_280756643.1">
    <property type="nucleotide sequence ID" value="NZ_JARXVZ010000008.1"/>
</dbReference>
<dbReference type="Proteomes" id="UP001161160">
    <property type="component" value="Unassembled WGS sequence"/>
</dbReference>
<proteinExistence type="predicted"/>